<reference evidence="1 2" key="1">
    <citation type="submission" date="2020-10" db="EMBL/GenBank/DDBJ databases">
        <title>Sequencing the genomes of 1000 actinobacteria strains.</title>
        <authorList>
            <person name="Klenk H.-P."/>
        </authorList>
    </citation>
    <scope>NUCLEOTIDE SEQUENCE [LARGE SCALE GENOMIC DNA]</scope>
    <source>
        <strain evidence="1 2">DSM 43748</strain>
    </source>
</reference>
<gene>
    <name evidence="1" type="ORF">H4W81_008765</name>
</gene>
<proteinExistence type="predicted"/>
<dbReference type="EMBL" id="JADBEF010000001">
    <property type="protein sequence ID" value="MBE1565986.1"/>
    <property type="molecule type" value="Genomic_DNA"/>
</dbReference>
<keyword evidence="2" id="KW-1185">Reference proteome</keyword>
<dbReference type="Proteomes" id="UP000661607">
    <property type="component" value="Unassembled WGS sequence"/>
</dbReference>
<dbReference type="RefSeq" id="WP_192780098.1">
    <property type="nucleotide sequence ID" value="NZ_BAAASY010000010.1"/>
</dbReference>
<evidence type="ECO:0000313" key="1">
    <source>
        <dbReference type="EMBL" id="MBE1565986.1"/>
    </source>
</evidence>
<name>A0ABR9KVE0_9ACTN</name>
<protein>
    <submittedName>
        <fullName evidence="1">Uncharacterized protein</fullName>
    </submittedName>
</protein>
<organism evidence="1 2">
    <name type="scientific">Nonomuraea africana</name>
    <dbReference type="NCBI Taxonomy" id="46171"/>
    <lineage>
        <taxon>Bacteria</taxon>
        <taxon>Bacillati</taxon>
        <taxon>Actinomycetota</taxon>
        <taxon>Actinomycetes</taxon>
        <taxon>Streptosporangiales</taxon>
        <taxon>Streptosporangiaceae</taxon>
        <taxon>Nonomuraea</taxon>
    </lineage>
</organism>
<sequence length="128" mass="13831">MDMIKKRAVAVVAATALGVAVLFSPIPSYEAAAVELAECRIWVALQRPVLEREVTRLRPRLLPPGSVTAIEREDSCRFDPDADLFPAPSARVVVTVADAHAGPTLDRKLCATRASLLAAGGPWTCRRR</sequence>
<evidence type="ECO:0000313" key="2">
    <source>
        <dbReference type="Proteomes" id="UP000661607"/>
    </source>
</evidence>
<comment type="caution">
    <text evidence="1">The sequence shown here is derived from an EMBL/GenBank/DDBJ whole genome shotgun (WGS) entry which is preliminary data.</text>
</comment>
<accession>A0ABR9KVE0</accession>